<keyword evidence="2" id="KW-1133">Transmembrane helix</keyword>
<evidence type="ECO:0000256" key="2">
    <source>
        <dbReference type="SAM" id="Phobius"/>
    </source>
</evidence>
<organism evidence="3 4">
    <name type="scientific">Dyadobacter fermentans</name>
    <dbReference type="NCBI Taxonomy" id="94254"/>
    <lineage>
        <taxon>Bacteria</taxon>
        <taxon>Pseudomonadati</taxon>
        <taxon>Bacteroidota</taxon>
        <taxon>Cytophagia</taxon>
        <taxon>Cytophagales</taxon>
        <taxon>Spirosomataceae</taxon>
        <taxon>Dyadobacter</taxon>
    </lineage>
</organism>
<reference evidence="3 4" key="1">
    <citation type="submission" date="2023-07" db="EMBL/GenBank/DDBJ databases">
        <title>Sorghum-associated microbial communities from plants grown in Nebraska, USA.</title>
        <authorList>
            <person name="Schachtman D."/>
        </authorList>
    </citation>
    <scope>NUCLEOTIDE SEQUENCE [LARGE SCALE GENOMIC DNA]</scope>
    <source>
        <strain evidence="3 4">BE57</strain>
    </source>
</reference>
<feature type="region of interest" description="Disordered" evidence="1">
    <location>
        <begin position="233"/>
        <end position="274"/>
    </location>
</feature>
<dbReference type="EMBL" id="JAVDTI010000005">
    <property type="protein sequence ID" value="MDR6807640.1"/>
    <property type="molecule type" value="Genomic_DNA"/>
</dbReference>
<sequence>MKKHPVDDLFKRKLEGLERKPSENAWLKIQEKQSASPVRRRPVVWGWYAAAGVAAAVIGGYLVWQNQQGVSPGGIQTQQTVAVVKPAPVDSVLPPIEKPEEAVGQLAATEENDIKPATHFAKIAKTPKATHQVIETSVADAEPIQNAQVVAIAEKSDVPVNTIQPGQIKSPVAQDIKTLPDEPAVSRVSKPEPEPTRTIVVAVETGTNEAEEKPRNTRFARVFRQLKNARAGEKVDWDEVGFNPKNLVARVDDRLRNKEDRSSEKDHPKDKTKL</sequence>
<feature type="transmembrane region" description="Helical" evidence="2">
    <location>
        <begin position="43"/>
        <end position="64"/>
    </location>
</feature>
<gene>
    <name evidence="3" type="ORF">J2W84_004694</name>
</gene>
<protein>
    <submittedName>
        <fullName evidence="3">Uncharacterized protein</fullName>
    </submittedName>
</protein>
<dbReference type="Proteomes" id="UP001264980">
    <property type="component" value="Unassembled WGS sequence"/>
</dbReference>
<evidence type="ECO:0000313" key="3">
    <source>
        <dbReference type="EMBL" id="MDR6807640.1"/>
    </source>
</evidence>
<evidence type="ECO:0000313" key="4">
    <source>
        <dbReference type="Proteomes" id="UP001264980"/>
    </source>
</evidence>
<dbReference type="RefSeq" id="WP_309988152.1">
    <property type="nucleotide sequence ID" value="NZ_JAVDTI010000005.1"/>
</dbReference>
<keyword evidence="2" id="KW-0812">Transmembrane</keyword>
<accession>A0ABU1R4Y7</accession>
<proteinExistence type="predicted"/>
<evidence type="ECO:0000256" key="1">
    <source>
        <dbReference type="SAM" id="MobiDB-lite"/>
    </source>
</evidence>
<name>A0ABU1R4Y7_9BACT</name>
<keyword evidence="4" id="KW-1185">Reference proteome</keyword>
<keyword evidence="2" id="KW-0472">Membrane</keyword>
<comment type="caution">
    <text evidence="3">The sequence shown here is derived from an EMBL/GenBank/DDBJ whole genome shotgun (WGS) entry which is preliminary data.</text>
</comment>
<feature type="compositionally biased region" description="Basic and acidic residues" evidence="1">
    <location>
        <begin position="250"/>
        <end position="274"/>
    </location>
</feature>